<feature type="region of interest" description="Disordered" evidence="1">
    <location>
        <begin position="1"/>
        <end position="79"/>
    </location>
</feature>
<dbReference type="Proteomes" id="UP000009170">
    <property type="component" value="Unassembled WGS sequence"/>
</dbReference>
<evidence type="ECO:0000256" key="2">
    <source>
        <dbReference type="SAM" id="Phobius"/>
    </source>
</evidence>
<organism evidence="4 5">
    <name type="scientific">Ostreococcus tauri</name>
    <name type="common">Marine green alga</name>
    <dbReference type="NCBI Taxonomy" id="70448"/>
    <lineage>
        <taxon>Eukaryota</taxon>
        <taxon>Viridiplantae</taxon>
        <taxon>Chlorophyta</taxon>
        <taxon>Mamiellophyceae</taxon>
        <taxon>Mamiellales</taxon>
        <taxon>Bathycoccaceae</taxon>
        <taxon>Ostreococcus</taxon>
    </lineage>
</organism>
<dbReference type="GO" id="GO:0006508">
    <property type="term" value="P:proteolysis"/>
    <property type="evidence" value="ECO:0007669"/>
    <property type="project" value="UniProtKB-KW"/>
</dbReference>
<comment type="caution">
    <text evidence="4">The sequence shown here is derived from an EMBL/GenBank/DDBJ whole genome shotgun (WGS) entry which is preliminary data.</text>
</comment>
<feature type="transmembrane region" description="Helical" evidence="2">
    <location>
        <begin position="329"/>
        <end position="351"/>
    </location>
</feature>
<dbReference type="GO" id="GO:0004175">
    <property type="term" value="F:endopeptidase activity"/>
    <property type="evidence" value="ECO:0007669"/>
    <property type="project" value="UniProtKB-ARBA"/>
</dbReference>
<accession>A0A090M023</accession>
<sequence>MARWTTTARARAPARARARAVRAVVGRRAGRAGAARPRAGAASPTTRAKRDGTEEQGATASSSTSRASMEAARGRARVRDGRVDGRGAALDDYRARWDVPWDGGTVTVGILGWSVAFVGVAALAGPVALSVLGVDPASMSVTERAEYLLGVQVAETATSLGLVYALLSPYAETIQEEGNDWFKIDFSEPFERERGWAKYGLIGYATTFLALAATGFALDFFERASGGQQAVEAAAKQAGTIDGVLPLIQGDSGTMIAVLTVTSVLAPLLEEVVFRGFLLASLTKWLPTPGAVLFSSVLFACAHLAPRDFVELTVLGMVLGFSYARTRNLLTPMLIHSLWNSGVLVVLAIAIKLDVAHELGVPGF</sequence>
<evidence type="ECO:0000256" key="1">
    <source>
        <dbReference type="SAM" id="MobiDB-lite"/>
    </source>
</evidence>
<feature type="transmembrane region" description="Helical" evidence="2">
    <location>
        <begin position="199"/>
        <end position="218"/>
    </location>
</feature>
<gene>
    <name evidence="4" type="ORF">OT_ostta04g02980</name>
</gene>
<keyword evidence="2" id="KW-1133">Transmembrane helix</keyword>
<dbReference type="PANTHER" id="PTHR43592:SF15">
    <property type="entry name" value="CAAX AMINO TERMINAL PROTEASE FAMILY PROTEIN"/>
    <property type="match status" value="1"/>
</dbReference>
<keyword evidence="2" id="KW-0472">Membrane</keyword>
<keyword evidence="4" id="KW-0378">Hydrolase</keyword>
<feature type="compositionally biased region" description="Low complexity" evidence="1">
    <location>
        <begin position="58"/>
        <end position="71"/>
    </location>
</feature>
<evidence type="ECO:0000259" key="3">
    <source>
        <dbReference type="Pfam" id="PF02517"/>
    </source>
</evidence>
<feature type="transmembrane region" description="Helical" evidence="2">
    <location>
        <begin position="110"/>
        <end position="134"/>
    </location>
</feature>
<feature type="compositionally biased region" description="Low complexity" evidence="1">
    <location>
        <begin position="1"/>
        <end position="11"/>
    </location>
</feature>
<dbReference type="FunCoup" id="A0A090M023">
    <property type="interactions" value="489"/>
</dbReference>
<dbReference type="GO" id="GO:0080120">
    <property type="term" value="P:CAAX-box protein maturation"/>
    <property type="evidence" value="ECO:0007669"/>
    <property type="project" value="UniProtKB-ARBA"/>
</dbReference>
<dbReference type="PANTHER" id="PTHR43592">
    <property type="entry name" value="CAAX AMINO TERMINAL PROTEASE"/>
    <property type="match status" value="1"/>
</dbReference>
<evidence type="ECO:0000313" key="5">
    <source>
        <dbReference type="Proteomes" id="UP000009170"/>
    </source>
</evidence>
<dbReference type="Pfam" id="PF02517">
    <property type="entry name" value="Rce1-like"/>
    <property type="match status" value="1"/>
</dbReference>
<protein>
    <submittedName>
        <fullName evidence="4">CAAX amino terminal protease</fullName>
    </submittedName>
</protein>
<dbReference type="OrthoDB" id="548974at2759"/>
<reference evidence="5" key="1">
    <citation type="journal article" date="2006" name="Proc. Natl. Acad. Sci. U.S.A.">
        <title>Genome analysis of the smallest free-living eukaryote Ostreococcus tauri unveils many unique features.</title>
        <authorList>
            <person name="Derelle E."/>
            <person name="Ferraz C."/>
            <person name="Rombauts S."/>
            <person name="Rouze P."/>
            <person name="Worden A.Z."/>
            <person name="Robbens S."/>
            <person name="Partensky F."/>
            <person name="Degroeve S."/>
            <person name="Echeynie S."/>
            <person name="Cooke R."/>
            <person name="Saeys Y."/>
            <person name="Wuyts J."/>
            <person name="Jabbari K."/>
            <person name="Bowler C."/>
            <person name="Panaud O."/>
            <person name="Piegu B."/>
            <person name="Ball S.G."/>
            <person name="Ral J.-P."/>
            <person name="Bouget F.-Y."/>
            <person name="Piganeau G."/>
            <person name="De Baets B."/>
            <person name="Picard A."/>
            <person name="Delseny M."/>
            <person name="Demaille J."/>
            <person name="Van de Peer Y."/>
            <person name="Moreau H."/>
        </authorList>
    </citation>
    <scope>NUCLEOTIDE SEQUENCE [LARGE SCALE GENOMIC DNA]</scope>
    <source>
        <strain evidence="5">OTTH 0595 / CCAP 157/2 / RCC745</strain>
    </source>
</reference>
<name>A0A090M023_OSTTA</name>
<evidence type="ECO:0000313" key="4">
    <source>
        <dbReference type="EMBL" id="CEF97615.1"/>
    </source>
</evidence>
<dbReference type="AlphaFoldDB" id="A0A090M023"/>
<keyword evidence="5" id="KW-1185">Reference proteome</keyword>
<dbReference type="InParanoid" id="A0A090M023"/>
<proteinExistence type="predicted"/>
<feature type="compositionally biased region" description="Low complexity" evidence="1">
    <location>
        <begin position="21"/>
        <end position="46"/>
    </location>
</feature>
<dbReference type="GeneID" id="9833935"/>
<feature type="domain" description="CAAX prenyl protease 2/Lysostaphin resistance protein A-like" evidence="3">
    <location>
        <begin position="255"/>
        <end position="341"/>
    </location>
</feature>
<dbReference type="KEGG" id="ota:OT_ostta04g02980"/>
<reference evidence="4 5" key="2">
    <citation type="journal article" date="2014" name="BMC Genomics">
        <title>An improved genome of the model marine alga Ostreococcus tauri unfolds by assessing Illumina de novo assemblies.</title>
        <authorList>
            <person name="Blanc-Mathieu R."/>
            <person name="Verhelst B."/>
            <person name="Derelle E."/>
            <person name="Rombauts S."/>
            <person name="Bouget F.Y."/>
            <person name="Carre I."/>
            <person name="Chateau A."/>
            <person name="Eyre-Walker A."/>
            <person name="Grimsley N."/>
            <person name="Moreau H."/>
            <person name="Piegu B."/>
            <person name="Rivals E."/>
            <person name="Schackwitz W."/>
            <person name="Van de Peer Y."/>
            <person name="Piganeau G."/>
        </authorList>
    </citation>
    <scope>NUCLEOTIDE SEQUENCE [LARGE SCALE GENOMIC DNA]</scope>
    <source>
        <strain evidence="5">OTTH 0595 / CCAP 157/2 / RCC745</strain>
    </source>
</reference>
<dbReference type="RefSeq" id="XP_003078834.2">
    <property type="nucleotide sequence ID" value="XM_003078786.2"/>
</dbReference>
<keyword evidence="4" id="KW-0645">Protease</keyword>
<dbReference type="EMBL" id="CAID01000004">
    <property type="protein sequence ID" value="CEF97615.1"/>
    <property type="molecule type" value="Genomic_DNA"/>
</dbReference>
<keyword evidence="2" id="KW-0812">Transmembrane</keyword>
<dbReference type="InterPro" id="IPR003675">
    <property type="entry name" value="Rce1/LyrA-like_dom"/>
</dbReference>